<evidence type="ECO:0000313" key="6">
    <source>
        <dbReference type="Proteomes" id="UP000467841"/>
    </source>
</evidence>
<dbReference type="PANTHER" id="PTHR22844">
    <property type="entry name" value="F-BOX AND WD40 DOMAIN PROTEIN"/>
    <property type="match status" value="1"/>
</dbReference>
<dbReference type="PROSITE" id="PS50082">
    <property type="entry name" value="WD_REPEATS_2"/>
    <property type="match status" value="5"/>
</dbReference>
<organism evidence="5 6">
    <name type="scientific">Microthlaspi erraticum</name>
    <dbReference type="NCBI Taxonomy" id="1685480"/>
    <lineage>
        <taxon>Eukaryota</taxon>
        <taxon>Viridiplantae</taxon>
        <taxon>Streptophyta</taxon>
        <taxon>Embryophyta</taxon>
        <taxon>Tracheophyta</taxon>
        <taxon>Spermatophyta</taxon>
        <taxon>Magnoliopsida</taxon>
        <taxon>eudicotyledons</taxon>
        <taxon>Gunneridae</taxon>
        <taxon>Pentapetalae</taxon>
        <taxon>rosids</taxon>
        <taxon>malvids</taxon>
        <taxon>Brassicales</taxon>
        <taxon>Brassicaceae</taxon>
        <taxon>Coluteocarpeae</taxon>
        <taxon>Microthlaspi</taxon>
    </lineage>
</organism>
<feature type="repeat" description="WD" evidence="3">
    <location>
        <begin position="304"/>
        <end position="334"/>
    </location>
</feature>
<dbReference type="Gene3D" id="2.130.10.10">
    <property type="entry name" value="YVTN repeat-like/Quinoprotein amine dehydrogenase"/>
    <property type="match status" value="3"/>
</dbReference>
<reference evidence="5 6" key="1">
    <citation type="submission" date="2020-01" db="EMBL/GenBank/DDBJ databases">
        <authorList>
            <person name="Mishra B."/>
        </authorList>
    </citation>
    <scope>NUCLEOTIDE SEQUENCE [LARGE SCALE GENOMIC DNA]</scope>
</reference>
<dbReference type="PRINTS" id="PR00320">
    <property type="entry name" value="GPROTEINBRPT"/>
</dbReference>
<dbReference type="OrthoDB" id="674604at2759"/>
<dbReference type="AlphaFoldDB" id="A0A6D2KWK4"/>
<feature type="repeat" description="WD" evidence="3">
    <location>
        <begin position="48"/>
        <end position="73"/>
    </location>
</feature>
<feature type="repeat" description="WD" evidence="3">
    <location>
        <begin position="256"/>
        <end position="290"/>
    </location>
</feature>
<evidence type="ECO:0000313" key="5">
    <source>
        <dbReference type="EMBL" id="CAA7056853.1"/>
    </source>
</evidence>
<keyword evidence="1 3" id="KW-0853">WD repeat</keyword>
<proteinExistence type="predicted"/>
<keyword evidence="2" id="KW-0677">Repeat</keyword>
<dbReference type="PANTHER" id="PTHR22844:SF331">
    <property type="entry name" value="SIMILARITY TO GTP-BINDING REGULATORY PROTEIN AND WD-REPEAT PROTEIN"/>
    <property type="match status" value="1"/>
</dbReference>
<feature type="repeat" description="WD" evidence="3">
    <location>
        <begin position="164"/>
        <end position="195"/>
    </location>
</feature>
<gene>
    <name evidence="5" type="ORF">MERR_LOCUS44089</name>
    <name evidence="4" type="ORF">MERR_LOCUS9047</name>
</gene>
<evidence type="ECO:0000256" key="3">
    <source>
        <dbReference type="PROSITE-ProRule" id="PRU00221"/>
    </source>
</evidence>
<accession>A0A6D2KWK4</accession>
<dbReference type="InterPro" id="IPR015943">
    <property type="entry name" value="WD40/YVTN_repeat-like_dom_sf"/>
</dbReference>
<dbReference type="SMART" id="SM00320">
    <property type="entry name" value="WD40"/>
    <property type="match status" value="7"/>
</dbReference>
<dbReference type="InterPro" id="IPR020472">
    <property type="entry name" value="WD40_PAC1"/>
</dbReference>
<evidence type="ECO:0000256" key="1">
    <source>
        <dbReference type="ARBA" id="ARBA00022574"/>
    </source>
</evidence>
<name>A0A6D2KWK4_9BRAS</name>
<dbReference type="InterPro" id="IPR045182">
    <property type="entry name" value="JINGUBANG-like"/>
</dbReference>
<dbReference type="PROSITE" id="PS50294">
    <property type="entry name" value="WD_REPEATS_REGION"/>
    <property type="match status" value="3"/>
</dbReference>
<dbReference type="InterPro" id="IPR036322">
    <property type="entry name" value="WD40_repeat_dom_sf"/>
</dbReference>
<dbReference type="InterPro" id="IPR019775">
    <property type="entry name" value="WD40_repeat_CS"/>
</dbReference>
<dbReference type="PROSITE" id="PS00678">
    <property type="entry name" value="WD_REPEATS_1"/>
    <property type="match status" value="1"/>
</dbReference>
<dbReference type="Proteomes" id="UP000467841">
    <property type="component" value="Unassembled WGS sequence"/>
</dbReference>
<sequence length="396" mass="43753">MIRCHETKEEPDIFLEHYQTSSPKALHRCITTLVGQTSSYVSSLTLAGKRLYTGSNDGVVRLWNASTLETLAEASSSADVITGERGGGGAVKSLVILADKLFTAHQDQKIRVWKINNVVEEEEDVGNNKKYMHLATMPTISDRFAKCLMPKNQVEIRRHKKASWVHHVDAVSGLALSRDGTLLYSVSWDRTLKIWRTIDFKCLESITNAHDDAINAVELSDNGNIYTGSSDHRIKVWRKNINEENKNKKHSLVATFSEHHSGINALALSCYNERSLLYSGGSDGSILVWERDEEGGDISVVGVLRGHRESVLCLVVISDILCSGSADKMVRLWKCSATDFSCLALLEGHRGPVKCLAGAIRDSGTQAEASYYIYSGGLDSQVKVWQVLVPTLQKSS</sequence>
<dbReference type="InterPro" id="IPR001680">
    <property type="entry name" value="WD40_rpt"/>
</dbReference>
<dbReference type="FunFam" id="2.130.10.10:FF:000775">
    <property type="entry name" value="BnaA09g28200D protein"/>
    <property type="match status" value="1"/>
</dbReference>
<feature type="repeat" description="WD" evidence="3">
    <location>
        <begin position="207"/>
        <end position="237"/>
    </location>
</feature>
<dbReference type="CDD" id="cd00200">
    <property type="entry name" value="WD40"/>
    <property type="match status" value="1"/>
</dbReference>
<keyword evidence="6" id="KW-1185">Reference proteome</keyword>
<dbReference type="SUPFAM" id="SSF50978">
    <property type="entry name" value="WD40 repeat-like"/>
    <property type="match status" value="1"/>
</dbReference>
<evidence type="ECO:0008006" key="7">
    <source>
        <dbReference type="Google" id="ProtNLM"/>
    </source>
</evidence>
<dbReference type="Pfam" id="PF00400">
    <property type="entry name" value="WD40"/>
    <property type="match status" value="6"/>
</dbReference>
<dbReference type="EMBL" id="CACVBM020000654">
    <property type="protein sequence ID" value="CAA7021812.1"/>
    <property type="molecule type" value="Genomic_DNA"/>
</dbReference>
<evidence type="ECO:0000256" key="2">
    <source>
        <dbReference type="ARBA" id="ARBA00022737"/>
    </source>
</evidence>
<dbReference type="EMBL" id="CACVBM020001660">
    <property type="protein sequence ID" value="CAA7056853.1"/>
    <property type="molecule type" value="Genomic_DNA"/>
</dbReference>
<protein>
    <recommendedName>
        <fullName evidence="7">Anaphase-promoting complex subunit 4 WD40 domain-containing protein</fullName>
    </recommendedName>
</protein>
<evidence type="ECO:0000313" key="4">
    <source>
        <dbReference type="EMBL" id="CAA7021812.1"/>
    </source>
</evidence>